<gene>
    <name evidence="1" type="ORF">VM1G_11366</name>
</gene>
<dbReference type="Proteomes" id="UP000078559">
    <property type="component" value="Chromosome 2"/>
</dbReference>
<dbReference type="AlphaFoldDB" id="A0A194VR08"/>
<evidence type="ECO:0000313" key="1">
    <source>
        <dbReference type="EMBL" id="KUI66427.1"/>
    </source>
</evidence>
<proteinExistence type="predicted"/>
<reference evidence="1" key="1">
    <citation type="submission" date="2014-12" db="EMBL/GenBank/DDBJ databases">
        <title>Genome Sequence of Valsa Canker Pathogens Uncovers a Specific Adaption of Colonization on Woody Bark.</title>
        <authorList>
            <person name="Yin Z."/>
            <person name="Liu H."/>
            <person name="Gao X."/>
            <person name="Li Z."/>
            <person name="Song N."/>
            <person name="Ke X."/>
            <person name="Dai Q."/>
            <person name="Wu Y."/>
            <person name="Sun Y."/>
            <person name="Xu J.-R."/>
            <person name="Kang Z.K."/>
            <person name="Wang L."/>
            <person name="Huang L."/>
        </authorList>
    </citation>
    <scope>NUCLEOTIDE SEQUENCE [LARGE SCALE GENOMIC DNA]</scope>
    <source>
        <strain evidence="1">03-8</strain>
    </source>
</reference>
<name>A0A194VR08_CYTMA</name>
<accession>A0A194VR08</accession>
<sequence length="91" mass="9881">MAQDCVLWPAAMESVCMVASQDVRTQESRTQESGLGSGNGYIRVTSGRLCAKTVPDVVAQMLLVSDDRGTGTLWASSRVGEFRWMSRPLQG</sequence>
<evidence type="ECO:0000313" key="2">
    <source>
        <dbReference type="Proteomes" id="UP000078559"/>
    </source>
</evidence>
<keyword evidence="2" id="KW-1185">Reference proteome</keyword>
<dbReference type="EMBL" id="CM003099">
    <property type="protein sequence ID" value="KUI66427.1"/>
    <property type="molecule type" value="Genomic_DNA"/>
</dbReference>
<protein>
    <submittedName>
        <fullName evidence="1">Uncharacterized protein</fullName>
    </submittedName>
</protein>
<organism evidence="1 2">
    <name type="scientific">Cytospora mali</name>
    <name type="common">Apple Valsa canker fungus</name>
    <name type="synonym">Valsa mali</name>
    <dbReference type="NCBI Taxonomy" id="578113"/>
    <lineage>
        <taxon>Eukaryota</taxon>
        <taxon>Fungi</taxon>
        <taxon>Dikarya</taxon>
        <taxon>Ascomycota</taxon>
        <taxon>Pezizomycotina</taxon>
        <taxon>Sordariomycetes</taxon>
        <taxon>Sordariomycetidae</taxon>
        <taxon>Diaporthales</taxon>
        <taxon>Cytosporaceae</taxon>
        <taxon>Cytospora</taxon>
    </lineage>
</organism>